<dbReference type="Gene3D" id="2.60.40.1180">
    <property type="entry name" value="Golgi alpha-mannosidase II"/>
    <property type="match status" value="2"/>
</dbReference>
<dbReference type="InterPro" id="IPR000322">
    <property type="entry name" value="Glyco_hydro_31_TIM"/>
</dbReference>
<dbReference type="Gene3D" id="2.30.30.40">
    <property type="entry name" value="SH3 Domains"/>
    <property type="match status" value="2"/>
</dbReference>
<dbReference type="Pfam" id="PF13802">
    <property type="entry name" value="Gal_mutarotas_2"/>
    <property type="match status" value="1"/>
</dbReference>
<sequence>MFEKKLFKSMLSLILSVVLLLPMLLSPISVHADSADGLSLDGRTPLIVSGYTKENDGIKLDLGSNYDGYIRLLTPTMSKVSVLKKGESEYISPGIAKKDWNAPNFTVSESDDAYLLATDKINIYINKKPFGVKYTDKQGNVINEDFMDKGSGYDNNGKPYVYKKLNPSDRESFYGFGERAGNLNKYGEKMTLWNTDAYGYDNNTDSLYTSIPFFIGLKDQKAYGIFFDNTYKSHFDMARENNGYYYFYADGGKLTYYFIYGPKIQDVLNTYTDLTGKMNKPPLWSLGFQQSKYGYTPEELLNVAQTYRDKNIPLDTMVFDINYMNGYRVFTWDTQYKKVLRTLKDEGFRAVTIVDPGVKADNNYSVYYDGIKNNYFAKNPDGSVFHGTVWPGDSVFPDFSREEVRNWWGNNQSALLNAGVDGIWNDMNEPSIFNGPGGTAPLDVVFGYQTSAEFHNIFAHEENHAAYDGYLRLKPNQRPFILTRDMYAGTQRYAAIWTGDNQSDWEHLAMSIPMNGNIGLSGQPFVGNDIGGFAGPRATPDLFARWIEVGSLVPFARDHYSIDKKDQEPWQFGKQVEDITRKYISLRYQLLPYLYNAFITASETGAPVQQPLVYQFQNDGNTYNINDQFMLGNSIMVAPVVSEGKTSRKVYLPEGANWIDYWTGKFYNGGQTITRDADLGTMPIYVKDDSIIPTRDVQQSTEEKPLTNLILDTYLSSGAQSAFYEDDGETFNYQKGAYNTTQFDLKKNGDIISFAQNKTKQGYDSKIKSYTLKLHGTTEPYSITAGGASFTKEKNANDLDQDQRGYYFDSDSSTLYVRIPASEEHNVQIVIASSVEEAKAAVAKVEASKSQSDVDAAQTLVERLADAQVKADLSSKLKAVQQAIDTAKAEQAATAVVEKAEASKSQPDVDAANTLVEKLAAGDVKTNLLKRLDAVQELIAEGTATSAVVKAESSRLQSDLNDARALVDKLANGSVKNSLSDRLDTVQQLINKQAKDRFIAATTAVEKAESSKSQKDVDAAQTLVNQLPSGSLKTELLWHLSMVQLTIDKKVKHDKATSFTGYLTQKQAVRVGASTKARKVATLPKGTAVKGQKSGSWIKISYKGAKCYVWGKTINKSLFTGKLTKKHTLYSAASKKSHVIRNLKKNTKIIVLTKGKYYYKVVYSGKIGYVWGKDVKK</sequence>
<dbReference type="PATRIC" id="fig|1395513.3.peg.2899"/>
<accession>V6IUW5</accession>
<evidence type="ECO:0000313" key="6">
    <source>
        <dbReference type="Proteomes" id="UP000018296"/>
    </source>
</evidence>
<dbReference type="InterPro" id="IPR013780">
    <property type="entry name" value="Glyco_hydro_b"/>
</dbReference>
<dbReference type="InterPro" id="IPR033403">
    <property type="entry name" value="DUF5110"/>
</dbReference>
<dbReference type="CDD" id="cd06604">
    <property type="entry name" value="GH31_glucosidase_II_MalA"/>
    <property type="match status" value="1"/>
</dbReference>
<gene>
    <name evidence="5" type="ORF">P343_14290</name>
</gene>
<comment type="caution">
    <text evidence="5">The sequence shown here is derived from an EMBL/GenBank/DDBJ whole genome shotgun (WGS) entry which is preliminary data.</text>
</comment>
<dbReference type="PROSITE" id="PS00129">
    <property type="entry name" value="GLYCOSYL_HYDROL_F31_1"/>
    <property type="match status" value="1"/>
</dbReference>
<dbReference type="Pfam" id="PF08239">
    <property type="entry name" value="SH3_3"/>
    <property type="match status" value="1"/>
</dbReference>
<feature type="domain" description="SH3b" evidence="4">
    <location>
        <begin position="1058"/>
        <end position="1117"/>
    </location>
</feature>
<dbReference type="Pfam" id="PF21365">
    <property type="entry name" value="Glyco_hydro_31_3rd"/>
    <property type="match status" value="1"/>
</dbReference>
<dbReference type="InterPro" id="IPR003646">
    <property type="entry name" value="SH3-like_bac-type"/>
</dbReference>
<dbReference type="SMART" id="SM00287">
    <property type="entry name" value="SH3b"/>
    <property type="match status" value="2"/>
</dbReference>
<dbReference type="GO" id="GO:0004553">
    <property type="term" value="F:hydrolase activity, hydrolyzing O-glycosyl compounds"/>
    <property type="evidence" value="ECO:0007669"/>
    <property type="project" value="InterPro"/>
</dbReference>
<dbReference type="RefSeq" id="WP_023511088.1">
    <property type="nucleotide sequence ID" value="NZ_AWTC01000015.1"/>
</dbReference>
<dbReference type="InterPro" id="IPR048395">
    <property type="entry name" value="Glyco_hydro_31_C"/>
</dbReference>
<dbReference type="GO" id="GO:0005975">
    <property type="term" value="P:carbohydrate metabolic process"/>
    <property type="evidence" value="ECO:0007669"/>
    <property type="project" value="InterPro"/>
</dbReference>
<evidence type="ECO:0000259" key="4">
    <source>
        <dbReference type="SMART" id="SM00287"/>
    </source>
</evidence>
<protein>
    <submittedName>
        <fullName evidence="5">Alpha-glucosidase</fullName>
    </submittedName>
</protein>
<evidence type="ECO:0000256" key="3">
    <source>
        <dbReference type="ARBA" id="ARBA00023295"/>
    </source>
</evidence>
<feature type="domain" description="SH3b" evidence="4">
    <location>
        <begin position="1122"/>
        <end position="1176"/>
    </location>
</feature>
<dbReference type="SUPFAM" id="SSF51445">
    <property type="entry name" value="(Trans)glycosidases"/>
    <property type="match status" value="1"/>
</dbReference>
<dbReference type="Proteomes" id="UP000018296">
    <property type="component" value="Unassembled WGS sequence"/>
</dbReference>
<dbReference type="SUPFAM" id="SSF74650">
    <property type="entry name" value="Galactose mutarotase-like"/>
    <property type="match status" value="1"/>
</dbReference>
<dbReference type="Gene3D" id="3.20.20.80">
    <property type="entry name" value="Glycosidases"/>
    <property type="match status" value="2"/>
</dbReference>
<dbReference type="PANTHER" id="PTHR22762">
    <property type="entry name" value="ALPHA-GLUCOSIDASE"/>
    <property type="match status" value="1"/>
</dbReference>
<dbReference type="Gene3D" id="2.60.40.1760">
    <property type="entry name" value="glycosyl hydrolase (family 31)"/>
    <property type="match status" value="1"/>
</dbReference>
<dbReference type="PANTHER" id="PTHR22762:SF166">
    <property type="entry name" value="ALPHA-GLUCOSIDASE"/>
    <property type="match status" value="1"/>
</dbReference>
<dbReference type="CDD" id="cd14752">
    <property type="entry name" value="GH31_N"/>
    <property type="match status" value="1"/>
</dbReference>
<dbReference type="SUPFAM" id="SSF51011">
    <property type="entry name" value="Glycosyl hydrolase domain"/>
    <property type="match status" value="1"/>
</dbReference>
<evidence type="ECO:0000256" key="1">
    <source>
        <dbReference type="ARBA" id="ARBA00007806"/>
    </source>
</evidence>
<keyword evidence="6" id="KW-1185">Reference proteome</keyword>
<name>V6IUW5_9BACL</name>
<evidence type="ECO:0000313" key="5">
    <source>
        <dbReference type="EMBL" id="EST10978.1"/>
    </source>
</evidence>
<reference evidence="5 6" key="1">
    <citation type="journal article" date="2013" name="Genome Announc.">
        <title>Genome Sequence of Sporolactobacillus laevolacticus DSM442, an Efficient Polymer-Grade D-Lactate Producer from Agricultural Waste Cottonseed as a Nitrogen Source.</title>
        <authorList>
            <person name="Wang H."/>
            <person name="Wang L."/>
            <person name="Ju J."/>
            <person name="Yu B."/>
            <person name="Ma Y."/>
        </authorList>
    </citation>
    <scope>NUCLEOTIDE SEQUENCE [LARGE SCALE GENOMIC DNA]</scope>
    <source>
        <strain evidence="5 6">DSM 442</strain>
    </source>
</reference>
<dbReference type="AlphaFoldDB" id="V6IUW5"/>
<evidence type="ECO:0000256" key="2">
    <source>
        <dbReference type="ARBA" id="ARBA00022801"/>
    </source>
</evidence>
<proteinExistence type="inferred from homology"/>
<dbReference type="eggNOG" id="COG1501">
    <property type="taxonomic scope" value="Bacteria"/>
</dbReference>
<organism evidence="5 6">
    <name type="scientific">Sporolactobacillus laevolacticus DSM 442</name>
    <dbReference type="NCBI Taxonomy" id="1395513"/>
    <lineage>
        <taxon>Bacteria</taxon>
        <taxon>Bacillati</taxon>
        <taxon>Bacillota</taxon>
        <taxon>Bacilli</taxon>
        <taxon>Bacillales</taxon>
        <taxon>Sporolactobacillaceae</taxon>
        <taxon>Sporolactobacillus</taxon>
    </lineage>
</organism>
<dbReference type="InterPro" id="IPR030458">
    <property type="entry name" value="Glyco_hydro_31_AS"/>
</dbReference>
<dbReference type="EMBL" id="AWTC01000015">
    <property type="protein sequence ID" value="EST10978.1"/>
    <property type="molecule type" value="Genomic_DNA"/>
</dbReference>
<dbReference type="eggNOG" id="COG1404">
    <property type="taxonomic scope" value="Bacteria"/>
</dbReference>
<keyword evidence="2" id="KW-0378">Hydrolase</keyword>
<dbReference type="Pfam" id="PF17137">
    <property type="entry name" value="DUF5110"/>
    <property type="match status" value="1"/>
</dbReference>
<keyword evidence="3" id="KW-0326">Glycosidase</keyword>
<dbReference type="OrthoDB" id="176168at2"/>
<dbReference type="InterPro" id="IPR017853">
    <property type="entry name" value="GH"/>
</dbReference>
<dbReference type="Pfam" id="PF01055">
    <property type="entry name" value="Glyco_hydro_31_2nd"/>
    <property type="match status" value="1"/>
</dbReference>
<dbReference type="STRING" id="1395513.P343_14290"/>
<comment type="similarity">
    <text evidence="1">Belongs to the glycosyl hydrolase 31 family.</text>
</comment>
<dbReference type="InterPro" id="IPR025887">
    <property type="entry name" value="Glyco_hydro_31_N_dom"/>
</dbReference>
<dbReference type="InterPro" id="IPR011013">
    <property type="entry name" value="Gal_mutarotase_sf_dom"/>
</dbReference>
<dbReference type="GO" id="GO:0030246">
    <property type="term" value="F:carbohydrate binding"/>
    <property type="evidence" value="ECO:0007669"/>
    <property type="project" value="InterPro"/>
</dbReference>